<protein>
    <submittedName>
        <fullName evidence="1">Uncharacterized protein</fullName>
    </submittedName>
</protein>
<proteinExistence type="predicted"/>
<dbReference type="Proteomes" id="UP000075884">
    <property type="component" value="Unassembled WGS sequence"/>
</dbReference>
<keyword evidence="2" id="KW-1185">Reference proteome</keyword>
<organism evidence="1 2">
    <name type="scientific">Anopheles dirus</name>
    <dbReference type="NCBI Taxonomy" id="7168"/>
    <lineage>
        <taxon>Eukaryota</taxon>
        <taxon>Metazoa</taxon>
        <taxon>Ecdysozoa</taxon>
        <taxon>Arthropoda</taxon>
        <taxon>Hexapoda</taxon>
        <taxon>Insecta</taxon>
        <taxon>Pterygota</taxon>
        <taxon>Neoptera</taxon>
        <taxon>Endopterygota</taxon>
        <taxon>Diptera</taxon>
        <taxon>Nematocera</taxon>
        <taxon>Culicoidea</taxon>
        <taxon>Culicidae</taxon>
        <taxon>Anophelinae</taxon>
        <taxon>Anopheles</taxon>
    </lineage>
</organism>
<evidence type="ECO:0000313" key="2">
    <source>
        <dbReference type="Proteomes" id="UP000075884"/>
    </source>
</evidence>
<reference evidence="2" key="1">
    <citation type="submission" date="2013-03" db="EMBL/GenBank/DDBJ databases">
        <title>The Genome Sequence of Anopheles dirus WRAIR2.</title>
        <authorList>
            <consortium name="The Broad Institute Genomics Platform"/>
            <person name="Neafsey D.E."/>
            <person name="Walton C."/>
            <person name="Walker B."/>
            <person name="Young S.K."/>
            <person name="Zeng Q."/>
            <person name="Gargeya S."/>
            <person name="Fitzgerald M."/>
            <person name="Haas B."/>
            <person name="Abouelleil A."/>
            <person name="Allen A.W."/>
            <person name="Alvarado L."/>
            <person name="Arachchi H.M."/>
            <person name="Berlin A.M."/>
            <person name="Chapman S.B."/>
            <person name="Gainer-Dewar J."/>
            <person name="Goldberg J."/>
            <person name="Griggs A."/>
            <person name="Gujja S."/>
            <person name="Hansen M."/>
            <person name="Howarth C."/>
            <person name="Imamovic A."/>
            <person name="Ireland A."/>
            <person name="Larimer J."/>
            <person name="McCowan C."/>
            <person name="Murphy C."/>
            <person name="Pearson M."/>
            <person name="Poon T.W."/>
            <person name="Priest M."/>
            <person name="Roberts A."/>
            <person name="Saif S."/>
            <person name="Shea T."/>
            <person name="Sisk P."/>
            <person name="Sykes S."/>
            <person name="Wortman J."/>
            <person name="Nusbaum C."/>
            <person name="Birren B."/>
        </authorList>
    </citation>
    <scope>NUCLEOTIDE SEQUENCE [LARGE SCALE GENOMIC DNA]</scope>
    <source>
        <strain evidence="2">WRAIR2</strain>
    </source>
</reference>
<dbReference type="EnsemblMetazoa" id="ADIR007906-RA">
    <property type="protein sequence ID" value="ADIR007906-PA"/>
    <property type="gene ID" value="ADIR007906"/>
</dbReference>
<name>A0A182NJS6_9DIPT</name>
<sequence>MQYISTYYTGGGESGQIEPNSRASLHGAVEVQMLIDVDRYADHRHRMIGCFLRAHQTAPRTDHDVRARLPRQLIVIELPQHVVLREEGERFQKHGLPFAGEHFALEVRAHREEYRTSRGVRDERGQLRGQWFRIDDLKSADGNDVRR</sequence>
<accession>A0A182NJS6</accession>
<dbReference type="VEuPathDB" id="VectorBase:ADIR007906"/>
<reference evidence="1" key="2">
    <citation type="submission" date="2020-05" db="UniProtKB">
        <authorList>
            <consortium name="EnsemblMetazoa"/>
        </authorList>
    </citation>
    <scope>IDENTIFICATION</scope>
    <source>
        <strain evidence="1">WRAIR2</strain>
    </source>
</reference>
<evidence type="ECO:0000313" key="1">
    <source>
        <dbReference type="EnsemblMetazoa" id="ADIR007906-PA"/>
    </source>
</evidence>
<dbReference type="AlphaFoldDB" id="A0A182NJS6"/>